<dbReference type="InterPro" id="IPR000792">
    <property type="entry name" value="Tscrpt_reg_LuxR_C"/>
</dbReference>
<dbReference type="Pfam" id="PF00196">
    <property type="entry name" value="GerE"/>
    <property type="match status" value="1"/>
</dbReference>
<dbReference type="PROSITE" id="PS50043">
    <property type="entry name" value="HTH_LUXR_2"/>
    <property type="match status" value="1"/>
</dbReference>
<name>A0A9Y2JIM6_9PSEU</name>
<keyword evidence="3" id="KW-0804">Transcription</keyword>
<dbReference type="Proteomes" id="UP001239397">
    <property type="component" value="Chromosome"/>
</dbReference>
<feature type="domain" description="HTH luxR-type" evidence="4">
    <location>
        <begin position="143"/>
        <end position="205"/>
    </location>
</feature>
<protein>
    <submittedName>
        <fullName evidence="5">Response regulator transcription factor</fullName>
    </submittedName>
</protein>
<sequence length="207" mass="22028">MEPVHVAVWTADPIMHAGLTSFLRTRTELVVVEPGELAGQGVLVAHIDRMTPQVVAELRGDGAQARVPKVLLAGELGENDILTAVECRVVAVLPRARTSGDSLVEAVLSVVPGRGLLPAELLGQLLDSVRQLQSEPPASCGPGSAGLTPREVDVLRLMAEGCDTAEIADKLCYSERTVKNTVYGLTNRLNLRNRPHAVAYAMRAGVI</sequence>
<dbReference type="InterPro" id="IPR016032">
    <property type="entry name" value="Sig_transdc_resp-reg_C-effctor"/>
</dbReference>
<dbReference type="PANTHER" id="PTHR44688">
    <property type="entry name" value="DNA-BINDING TRANSCRIPTIONAL ACTIVATOR DEVR_DOSR"/>
    <property type="match status" value="1"/>
</dbReference>
<organism evidence="5 6">
    <name type="scientific">Amycolatopsis mongoliensis</name>
    <dbReference type="NCBI Taxonomy" id="715475"/>
    <lineage>
        <taxon>Bacteria</taxon>
        <taxon>Bacillati</taxon>
        <taxon>Actinomycetota</taxon>
        <taxon>Actinomycetes</taxon>
        <taxon>Pseudonocardiales</taxon>
        <taxon>Pseudonocardiaceae</taxon>
        <taxon>Amycolatopsis</taxon>
    </lineage>
</organism>
<dbReference type="SUPFAM" id="SSF46894">
    <property type="entry name" value="C-terminal effector domain of the bipartite response regulators"/>
    <property type="match status" value="1"/>
</dbReference>
<keyword evidence="1" id="KW-0805">Transcription regulation</keyword>
<dbReference type="PRINTS" id="PR00038">
    <property type="entry name" value="HTHLUXR"/>
</dbReference>
<gene>
    <name evidence="5" type="ORF">QRX60_29365</name>
</gene>
<evidence type="ECO:0000256" key="1">
    <source>
        <dbReference type="ARBA" id="ARBA00023015"/>
    </source>
</evidence>
<evidence type="ECO:0000259" key="4">
    <source>
        <dbReference type="PROSITE" id="PS50043"/>
    </source>
</evidence>
<evidence type="ECO:0000256" key="2">
    <source>
        <dbReference type="ARBA" id="ARBA00023125"/>
    </source>
</evidence>
<dbReference type="CDD" id="cd06170">
    <property type="entry name" value="LuxR_C_like"/>
    <property type="match status" value="1"/>
</dbReference>
<dbReference type="RefSeq" id="WP_285994660.1">
    <property type="nucleotide sequence ID" value="NZ_CP127295.1"/>
</dbReference>
<dbReference type="AlphaFoldDB" id="A0A9Y2JIM6"/>
<dbReference type="GO" id="GO:0006355">
    <property type="term" value="P:regulation of DNA-templated transcription"/>
    <property type="evidence" value="ECO:0007669"/>
    <property type="project" value="InterPro"/>
</dbReference>
<reference evidence="5 6" key="1">
    <citation type="submission" date="2023-06" db="EMBL/GenBank/DDBJ databases">
        <authorList>
            <person name="Oyuntsetseg B."/>
            <person name="Kim S.B."/>
        </authorList>
    </citation>
    <scope>NUCLEOTIDE SEQUENCE [LARGE SCALE GENOMIC DNA]</scope>
    <source>
        <strain evidence="5 6">4-36</strain>
    </source>
</reference>
<keyword evidence="6" id="KW-1185">Reference proteome</keyword>
<dbReference type="SMART" id="SM00421">
    <property type="entry name" value="HTH_LUXR"/>
    <property type="match status" value="1"/>
</dbReference>
<dbReference type="GO" id="GO:0003677">
    <property type="term" value="F:DNA binding"/>
    <property type="evidence" value="ECO:0007669"/>
    <property type="project" value="UniProtKB-KW"/>
</dbReference>
<dbReference type="KEGG" id="amog:QRX60_29365"/>
<accession>A0A9Y2JIM6</accession>
<evidence type="ECO:0000313" key="5">
    <source>
        <dbReference type="EMBL" id="WIX98175.1"/>
    </source>
</evidence>
<dbReference type="PANTHER" id="PTHR44688:SF16">
    <property type="entry name" value="DNA-BINDING TRANSCRIPTIONAL ACTIVATOR DEVR_DOSR"/>
    <property type="match status" value="1"/>
</dbReference>
<dbReference type="Gene3D" id="3.40.50.2300">
    <property type="match status" value="1"/>
</dbReference>
<evidence type="ECO:0000256" key="3">
    <source>
        <dbReference type="ARBA" id="ARBA00023163"/>
    </source>
</evidence>
<dbReference type="EMBL" id="CP127295">
    <property type="protein sequence ID" value="WIX98175.1"/>
    <property type="molecule type" value="Genomic_DNA"/>
</dbReference>
<keyword evidence="2" id="KW-0238">DNA-binding</keyword>
<evidence type="ECO:0000313" key="6">
    <source>
        <dbReference type="Proteomes" id="UP001239397"/>
    </source>
</evidence>
<proteinExistence type="predicted"/>